<accession>A0A345GTY1</accession>
<dbReference type="KEGG" id="vg:65067710"/>
<dbReference type="InterPro" id="IPR016177">
    <property type="entry name" value="DNA-bd_dom_sf"/>
</dbReference>
<reference evidence="2 3" key="1">
    <citation type="submission" date="2018-07" db="EMBL/GenBank/DDBJ databases">
        <title>Complete sequence of phage GP4.</title>
        <authorList>
            <person name="Wang R."/>
            <person name="Tong Y."/>
            <person name="Liu H."/>
        </authorList>
    </citation>
    <scope>NUCLEOTIDE SEQUENCE [LARGE SCALE GENOMIC DNA]</scope>
</reference>
<dbReference type="GO" id="GO:0003677">
    <property type="term" value="F:DNA binding"/>
    <property type="evidence" value="ECO:0007669"/>
    <property type="project" value="InterPro"/>
</dbReference>
<dbReference type="Gene3D" id="3.90.75.20">
    <property type="match status" value="1"/>
</dbReference>
<protein>
    <submittedName>
        <fullName evidence="2">Fis family transcriptional regulator</fullName>
    </submittedName>
</protein>
<dbReference type="GeneID" id="65067710"/>
<dbReference type="InterPro" id="IPR036955">
    <property type="entry name" value="AP2/ERF_dom_sf"/>
</dbReference>
<dbReference type="SMR" id="A0A345GTY1"/>
<dbReference type="SUPFAM" id="SSF54060">
    <property type="entry name" value="His-Me finger endonucleases"/>
    <property type="match status" value="1"/>
</dbReference>
<evidence type="ECO:0000313" key="3">
    <source>
        <dbReference type="Proteomes" id="UP000259464"/>
    </source>
</evidence>
<dbReference type="RefSeq" id="YP_010078782.1">
    <property type="nucleotide sequence ID" value="NC_054964.1"/>
</dbReference>
<name>A0A345GTY1_9CAUD</name>
<evidence type="ECO:0000313" key="2">
    <source>
        <dbReference type="EMBL" id="AXG67745.1"/>
    </source>
</evidence>
<organism evidence="2 3">
    <name type="scientific">Ralstonia phage GP4</name>
    <dbReference type="NCBI Taxonomy" id="2282904"/>
    <lineage>
        <taxon>Viruses</taxon>
        <taxon>Duplodnaviria</taxon>
        <taxon>Heunggongvirae</taxon>
        <taxon>Uroviricota</taxon>
        <taxon>Caudoviricetes</taxon>
        <taxon>Gervaisevirus</taxon>
        <taxon>Gervaisevirus GP4</taxon>
    </lineage>
</organism>
<dbReference type="InterPro" id="IPR003615">
    <property type="entry name" value="HNH_nuc"/>
</dbReference>
<dbReference type="EMBL" id="MH638294">
    <property type="protein sequence ID" value="AXG67745.1"/>
    <property type="molecule type" value="Genomic_DNA"/>
</dbReference>
<dbReference type="GO" id="GO:0003700">
    <property type="term" value="F:DNA-binding transcription factor activity"/>
    <property type="evidence" value="ECO:0007669"/>
    <property type="project" value="InterPro"/>
</dbReference>
<dbReference type="Gene3D" id="3.30.730.10">
    <property type="entry name" value="AP2/ERF domain"/>
    <property type="match status" value="1"/>
</dbReference>
<keyword evidence="3" id="KW-1185">Reference proteome</keyword>
<dbReference type="SUPFAM" id="SSF54171">
    <property type="entry name" value="DNA-binding domain"/>
    <property type="match status" value="1"/>
</dbReference>
<feature type="domain" description="HNH nuclease" evidence="1">
    <location>
        <begin position="54"/>
        <end position="96"/>
    </location>
</feature>
<dbReference type="InterPro" id="IPR044925">
    <property type="entry name" value="His-Me_finger_sf"/>
</dbReference>
<proteinExistence type="predicted"/>
<dbReference type="Proteomes" id="UP000259464">
    <property type="component" value="Segment"/>
</dbReference>
<dbReference type="Pfam" id="PF13392">
    <property type="entry name" value="HNH_3"/>
    <property type="match status" value="1"/>
</dbReference>
<sequence length="158" mass="17944">MGLTQQRLKELLNYDPETGEFTWRFNRKGVLAGCRAGTISYGYVSIRIDGVRLMAHRLAWLYMTGKWPADVIDHINLDKADNRFFNLREATIQQNLVNQRGRSVSGLKGVVKVKGRWRAVIHRDGKTRHIGYFDTAEGAHEAYAAEANKLHGEFARAA</sequence>
<evidence type="ECO:0000259" key="1">
    <source>
        <dbReference type="Pfam" id="PF13392"/>
    </source>
</evidence>